<dbReference type="Gene3D" id="3.30.70.580">
    <property type="entry name" value="Pseudouridine synthase I, catalytic domain, N-terminal subdomain"/>
    <property type="match status" value="1"/>
</dbReference>
<feature type="domain" description="Pseudouridine synthase I TruA alpha/beta" evidence="6">
    <location>
        <begin position="143"/>
        <end position="245"/>
    </location>
</feature>
<feature type="domain" description="Pseudouridine synthase I TruA alpha/beta" evidence="6">
    <location>
        <begin position="7"/>
        <end position="104"/>
    </location>
</feature>
<dbReference type="InterPro" id="IPR020103">
    <property type="entry name" value="PsdUridine_synth_cat_dom_sf"/>
</dbReference>
<comment type="function">
    <text evidence="4">Formation of pseudouridine at positions 38, 39 and 40 in the anticodon stem and loop of transfer RNAs.</text>
</comment>
<evidence type="ECO:0000256" key="3">
    <source>
        <dbReference type="ARBA" id="ARBA00023235"/>
    </source>
</evidence>
<dbReference type="Pfam" id="PF01416">
    <property type="entry name" value="PseudoU_synth_1"/>
    <property type="match status" value="2"/>
</dbReference>
<evidence type="ECO:0000313" key="8">
    <source>
        <dbReference type="Proteomes" id="UP000653358"/>
    </source>
</evidence>
<dbReference type="PANTHER" id="PTHR11142:SF0">
    <property type="entry name" value="TRNA PSEUDOURIDINE SYNTHASE-LIKE 1"/>
    <property type="match status" value="1"/>
</dbReference>
<dbReference type="InterPro" id="IPR020094">
    <property type="entry name" value="TruA/RsuA/RluB/E/F_N"/>
</dbReference>
<evidence type="ECO:0000256" key="4">
    <source>
        <dbReference type="HAMAP-Rule" id="MF_00171"/>
    </source>
</evidence>
<dbReference type="PIRSF" id="PIRSF001430">
    <property type="entry name" value="tRNA_psdUrid_synth"/>
    <property type="match status" value="1"/>
</dbReference>
<evidence type="ECO:0000259" key="6">
    <source>
        <dbReference type="Pfam" id="PF01416"/>
    </source>
</evidence>
<dbReference type="HAMAP" id="MF_00171">
    <property type="entry name" value="TruA"/>
    <property type="match status" value="1"/>
</dbReference>
<evidence type="ECO:0000256" key="2">
    <source>
        <dbReference type="ARBA" id="ARBA00022694"/>
    </source>
</evidence>
<dbReference type="Gene3D" id="3.30.70.660">
    <property type="entry name" value="Pseudouridine synthase I, catalytic domain, C-terminal subdomain"/>
    <property type="match status" value="1"/>
</dbReference>
<name>A0ABR6WPC0_9FIRM</name>
<feature type="binding site" evidence="4">
    <location>
        <position position="110"/>
    </location>
    <ligand>
        <name>substrate</name>
    </ligand>
</feature>
<dbReference type="InterPro" id="IPR001406">
    <property type="entry name" value="PsdUridine_synth_TruA"/>
</dbReference>
<keyword evidence="2 4" id="KW-0819">tRNA processing</keyword>
<organism evidence="7 8">
    <name type="scientific">Acetobacterium tundrae</name>
    <dbReference type="NCBI Taxonomy" id="132932"/>
    <lineage>
        <taxon>Bacteria</taxon>
        <taxon>Bacillati</taxon>
        <taxon>Bacillota</taxon>
        <taxon>Clostridia</taxon>
        <taxon>Eubacteriales</taxon>
        <taxon>Eubacteriaceae</taxon>
        <taxon>Acetobacterium</taxon>
    </lineage>
</organism>
<comment type="caution">
    <text evidence="4">Lacks conserved residue(s) required for the propagation of feature annotation.</text>
</comment>
<dbReference type="InterPro" id="IPR020097">
    <property type="entry name" value="PsdUridine_synth_TruA_a/b_dom"/>
</dbReference>
<comment type="catalytic activity">
    <reaction evidence="4 5">
        <text>uridine(38/39/40) in tRNA = pseudouridine(38/39/40) in tRNA</text>
        <dbReference type="Rhea" id="RHEA:22376"/>
        <dbReference type="Rhea" id="RHEA-COMP:10085"/>
        <dbReference type="Rhea" id="RHEA-COMP:10087"/>
        <dbReference type="ChEBI" id="CHEBI:65314"/>
        <dbReference type="ChEBI" id="CHEBI:65315"/>
        <dbReference type="EC" id="5.4.99.12"/>
    </reaction>
</comment>
<evidence type="ECO:0000313" key="7">
    <source>
        <dbReference type="EMBL" id="MBC3798347.1"/>
    </source>
</evidence>
<sequence>MKNIKLIISYRGTHYSGWQVQTNGITIQETIEKAIKQLTGERINLIGSGRTDAGVHAIAQCANFLTESTIPPDAFYKALNTKLPDDIRILESQWCDQSFHSRYDAKGKSYIYKICEDQVVSPFTTDLAFHVADSLDWKAMKEAAAHFIGEHDFRSFMASGSSVKSTVRTIEEISFEKNDSLREITFKGNGFLYNMVRIMVGTLYEVGRHRIAALDIQKIILSKDRSLAGITAPAYGLYLKEVYYENKLDLNENK</sequence>
<feature type="active site" description="Nucleophile" evidence="4">
    <location>
        <position position="52"/>
    </location>
</feature>
<comment type="caution">
    <text evidence="7">The sequence shown here is derived from an EMBL/GenBank/DDBJ whole genome shotgun (WGS) entry which is preliminary data.</text>
</comment>
<evidence type="ECO:0000256" key="5">
    <source>
        <dbReference type="RuleBase" id="RU003792"/>
    </source>
</evidence>
<accession>A0ABR6WPC0</accession>
<dbReference type="Proteomes" id="UP000653358">
    <property type="component" value="Unassembled WGS sequence"/>
</dbReference>
<keyword evidence="8" id="KW-1185">Reference proteome</keyword>
<proteinExistence type="inferred from homology"/>
<dbReference type="RefSeq" id="WP_148604553.1">
    <property type="nucleotide sequence ID" value="NZ_RXYB01000014.1"/>
</dbReference>
<dbReference type="EC" id="5.4.99.12" evidence="4"/>
<dbReference type="PANTHER" id="PTHR11142">
    <property type="entry name" value="PSEUDOURIDYLATE SYNTHASE"/>
    <property type="match status" value="1"/>
</dbReference>
<dbReference type="SUPFAM" id="SSF55120">
    <property type="entry name" value="Pseudouridine synthase"/>
    <property type="match status" value="1"/>
</dbReference>
<comment type="subunit">
    <text evidence="4">Homodimer.</text>
</comment>
<protein>
    <recommendedName>
        <fullName evidence="4">tRNA pseudouridine synthase A</fullName>
        <ecNumber evidence="4">5.4.99.12</ecNumber>
    </recommendedName>
    <alternativeName>
        <fullName evidence="4">tRNA pseudouridine(38-40) synthase</fullName>
    </alternativeName>
    <alternativeName>
        <fullName evidence="4">tRNA pseudouridylate synthase I</fullName>
    </alternativeName>
    <alternativeName>
        <fullName evidence="4">tRNA-uridine isomerase I</fullName>
    </alternativeName>
</protein>
<gene>
    <name evidence="4 7" type="primary">truA</name>
    <name evidence="7" type="ORF">GH807_15040</name>
</gene>
<reference evidence="7 8" key="1">
    <citation type="journal article" date="2020" name="mSystems">
        <title>Defining Genomic and Predicted Metabolic Features of the Acetobacterium Genus.</title>
        <authorList>
            <person name="Ross D.E."/>
            <person name="Marshall C.W."/>
            <person name="Gulliver D."/>
            <person name="May H.D."/>
            <person name="Norman R.S."/>
        </authorList>
    </citation>
    <scope>NUCLEOTIDE SEQUENCE [LARGE SCALE GENOMIC DNA]</scope>
    <source>
        <strain evidence="7 8">DSM 9173</strain>
    </source>
</reference>
<dbReference type="EMBL" id="WJBB01000026">
    <property type="protein sequence ID" value="MBC3798347.1"/>
    <property type="molecule type" value="Genomic_DNA"/>
</dbReference>
<comment type="similarity">
    <text evidence="1 4 5">Belongs to the tRNA pseudouridine synthase TruA family.</text>
</comment>
<evidence type="ECO:0000256" key="1">
    <source>
        <dbReference type="ARBA" id="ARBA00009375"/>
    </source>
</evidence>
<dbReference type="NCBIfam" id="TIGR00071">
    <property type="entry name" value="hisT_truA"/>
    <property type="match status" value="1"/>
</dbReference>
<dbReference type="GO" id="GO:0160147">
    <property type="term" value="F:tRNA pseudouridine(38-40) synthase activity"/>
    <property type="evidence" value="ECO:0007669"/>
    <property type="project" value="UniProtKB-EC"/>
</dbReference>
<dbReference type="CDD" id="cd02570">
    <property type="entry name" value="PseudoU_synth_EcTruA"/>
    <property type="match status" value="1"/>
</dbReference>
<keyword evidence="3 4" id="KW-0413">Isomerase</keyword>
<dbReference type="InterPro" id="IPR020095">
    <property type="entry name" value="PsdUridine_synth_TruA_C"/>
</dbReference>